<name>A0A1I6XYF8_9FLAO</name>
<keyword evidence="2" id="KW-1185">Reference proteome</keyword>
<accession>A0A1I6XYF8</accession>
<proteinExistence type="predicted"/>
<dbReference type="RefSeq" id="WP_090245999.1">
    <property type="nucleotide sequence ID" value="NZ_FPAS01000001.1"/>
</dbReference>
<evidence type="ECO:0000313" key="2">
    <source>
        <dbReference type="Proteomes" id="UP000236454"/>
    </source>
</evidence>
<dbReference type="STRING" id="477690.SAMN05216474_0518"/>
<dbReference type="OrthoDB" id="1467664at2"/>
<dbReference type="Proteomes" id="UP000236454">
    <property type="component" value="Unassembled WGS sequence"/>
</dbReference>
<dbReference type="AlphaFoldDB" id="A0A1I6XYF8"/>
<protein>
    <recommendedName>
        <fullName evidence="3">Ankyrin repeat-containing protein</fullName>
    </recommendedName>
</protein>
<evidence type="ECO:0000313" key="1">
    <source>
        <dbReference type="EMBL" id="SFT42971.1"/>
    </source>
</evidence>
<organism evidence="1 2">
    <name type="scientific">Lishizhenia tianjinensis</name>
    <dbReference type="NCBI Taxonomy" id="477690"/>
    <lineage>
        <taxon>Bacteria</taxon>
        <taxon>Pseudomonadati</taxon>
        <taxon>Bacteroidota</taxon>
        <taxon>Flavobacteriia</taxon>
        <taxon>Flavobacteriales</taxon>
        <taxon>Crocinitomicaceae</taxon>
        <taxon>Lishizhenia</taxon>
    </lineage>
</organism>
<reference evidence="1 2" key="1">
    <citation type="submission" date="2016-10" db="EMBL/GenBank/DDBJ databases">
        <authorList>
            <person name="de Groot N.N."/>
        </authorList>
    </citation>
    <scope>NUCLEOTIDE SEQUENCE [LARGE SCALE GENOMIC DNA]</scope>
    <source>
        <strain evidence="1 2">CGMCC 1.7005</strain>
    </source>
</reference>
<evidence type="ECO:0008006" key="3">
    <source>
        <dbReference type="Google" id="ProtNLM"/>
    </source>
</evidence>
<dbReference type="EMBL" id="FPAS01000001">
    <property type="protein sequence ID" value="SFT42971.1"/>
    <property type="molecule type" value="Genomic_DNA"/>
</dbReference>
<sequence>MGLFSKKRKKKRQVDITKTTKLESKELTYHPKIIIAWAKAIEGNNDLLNYLNENGFEELFMATYALKLKDEARDWLMKNGYPHLMAFINAAEGNQQALRWLKMNNFTALYYMAEAVDGEENGYKGFAWLKNNATPDVFELTRIIKKLKDGIEENHNDVHSFGVD</sequence>
<gene>
    <name evidence="1" type="ORF">SAMN05216474_0518</name>
</gene>